<name>A0ABW2SPV3_9ACTO</name>
<feature type="transmembrane region" description="Helical" evidence="1">
    <location>
        <begin position="57"/>
        <end position="79"/>
    </location>
</feature>
<sequence length="109" mass="11584">MDQRIDVIKACSRRLYGLAVLLYLVSLASRTVAEQLAYLPAVESYSRPLAGVLRFAVSELQMLTAPPVAALCLILAFILRPTLTSLLGGLRAGAEREDGSAAHEGGTPS</sequence>
<proteinExistence type="predicted"/>
<dbReference type="RefSeq" id="WP_380975940.1">
    <property type="nucleotide sequence ID" value="NZ_JBHTEF010000001.1"/>
</dbReference>
<keyword evidence="1" id="KW-0472">Membrane</keyword>
<dbReference type="Proteomes" id="UP001596527">
    <property type="component" value="Unassembled WGS sequence"/>
</dbReference>
<evidence type="ECO:0000313" key="3">
    <source>
        <dbReference type="Proteomes" id="UP001596527"/>
    </source>
</evidence>
<comment type="caution">
    <text evidence="2">The sequence shown here is derived from an EMBL/GenBank/DDBJ whole genome shotgun (WGS) entry which is preliminary data.</text>
</comment>
<keyword evidence="3" id="KW-1185">Reference proteome</keyword>
<protein>
    <submittedName>
        <fullName evidence="2">Uncharacterized protein</fullName>
    </submittedName>
</protein>
<organism evidence="2 3">
    <name type="scientific">Schaalia naturae</name>
    <dbReference type="NCBI Taxonomy" id="635203"/>
    <lineage>
        <taxon>Bacteria</taxon>
        <taxon>Bacillati</taxon>
        <taxon>Actinomycetota</taxon>
        <taxon>Actinomycetes</taxon>
        <taxon>Actinomycetales</taxon>
        <taxon>Actinomycetaceae</taxon>
        <taxon>Schaalia</taxon>
    </lineage>
</organism>
<keyword evidence="1" id="KW-0812">Transmembrane</keyword>
<evidence type="ECO:0000256" key="1">
    <source>
        <dbReference type="SAM" id="Phobius"/>
    </source>
</evidence>
<evidence type="ECO:0000313" key="2">
    <source>
        <dbReference type="EMBL" id="MFC7582097.1"/>
    </source>
</evidence>
<dbReference type="EMBL" id="JBHTEF010000001">
    <property type="protein sequence ID" value="MFC7582097.1"/>
    <property type="molecule type" value="Genomic_DNA"/>
</dbReference>
<accession>A0ABW2SPV3</accession>
<gene>
    <name evidence="2" type="ORF">ACFQWG_12920</name>
</gene>
<reference evidence="3" key="1">
    <citation type="journal article" date="2019" name="Int. J. Syst. Evol. Microbiol.">
        <title>The Global Catalogue of Microorganisms (GCM) 10K type strain sequencing project: providing services to taxonomists for standard genome sequencing and annotation.</title>
        <authorList>
            <consortium name="The Broad Institute Genomics Platform"/>
            <consortium name="The Broad Institute Genome Sequencing Center for Infectious Disease"/>
            <person name="Wu L."/>
            <person name="Ma J."/>
        </authorList>
    </citation>
    <scope>NUCLEOTIDE SEQUENCE [LARGE SCALE GENOMIC DNA]</scope>
    <source>
        <strain evidence="3">CCUG 56698</strain>
    </source>
</reference>
<keyword evidence="1" id="KW-1133">Transmembrane helix</keyword>